<comment type="caution">
    <text evidence="1">The sequence shown here is derived from an EMBL/GenBank/DDBJ whole genome shotgun (WGS) entry which is preliminary data.</text>
</comment>
<dbReference type="Proteomes" id="UP000031938">
    <property type="component" value="Unassembled WGS sequence"/>
</dbReference>
<gene>
    <name evidence="1" type="ORF">KP78_30460</name>
</gene>
<evidence type="ECO:0000313" key="1">
    <source>
        <dbReference type="EMBL" id="KIL45502.1"/>
    </source>
</evidence>
<evidence type="ECO:0000313" key="2">
    <source>
        <dbReference type="Proteomes" id="UP000031938"/>
    </source>
</evidence>
<dbReference type="AlphaFoldDB" id="A0A0C2V989"/>
<protein>
    <submittedName>
        <fullName evidence="1">Uncharacterized protein</fullName>
    </submittedName>
</protein>
<dbReference type="RefSeq" id="WP_052474838.1">
    <property type="nucleotide sequence ID" value="NZ_JXRP01000018.1"/>
</dbReference>
<proteinExistence type="predicted"/>
<name>A0A0C2V989_9BACL</name>
<dbReference type="PATRIC" id="fig|889306.3.peg.3057"/>
<dbReference type="OrthoDB" id="2969222at2"/>
<reference evidence="1 2" key="1">
    <citation type="submission" date="2015-01" db="EMBL/GenBank/DDBJ databases">
        <title>Genome sequencing of Jeotgalibacillus soli.</title>
        <authorList>
            <person name="Goh K.M."/>
            <person name="Chan K.-G."/>
            <person name="Yaakop A.S."/>
            <person name="Ee R."/>
            <person name="Gan H.M."/>
            <person name="Chan C.S."/>
        </authorList>
    </citation>
    <scope>NUCLEOTIDE SEQUENCE [LARGE SCALE GENOMIC DNA]</scope>
    <source>
        <strain evidence="1 2">P9</strain>
    </source>
</reference>
<accession>A0A0C2V989</accession>
<sequence length="92" mass="10735">MIDDFRFYFQIDHVEKQSSSDSLMVFVSTRILDDKRTLFYEGVTRVEVTLIGIFPSPKDIAGAVHPTALRKRLALELKRYIKPQKKFLVEMV</sequence>
<organism evidence="1 2">
    <name type="scientific">Jeotgalibacillus soli</name>
    <dbReference type="NCBI Taxonomy" id="889306"/>
    <lineage>
        <taxon>Bacteria</taxon>
        <taxon>Bacillati</taxon>
        <taxon>Bacillota</taxon>
        <taxon>Bacilli</taxon>
        <taxon>Bacillales</taxon>
        <taxon>Caryophanaceae</taxon>
        <taxon>Jeotgalibacillus</taxon>
    </lineage>
</organism>
<dbReference type="EMBL" id="JXRP01000018">
    <property type="protein sequence ID" value="KIL45502.1"/>
    <property type="molecule type" value="Genomic_DNA"/>
</dbReference>
<keyword evidence="2" id="KW-1185">Reference proteome</keyword>